<dbReference type="InterPro" id="IPR013022">
    <property type="entry name" value="Xyl_isomerase-like_TIM-brl"/>
</dbReference>
<organism evidence="2 3">
    <name type="scientific">Rubripirellula amarantea</name>
    <dbReference type="NCBI Taxonomy" id="2527999"/>
    <lineage>
        <taxon>Bacteria</taxon>
        <taxon>Pseudomonadati</taxon>
        <taxon>Planctomycetota</taxon>
        <taxon>Planctomycetia</taxon>
        <taxon>Pirellulales</taxon>
        <taxon>Pirellulaceae</taxon>
        <taxon>Rubripirellula</taxon>
    </lineage>
</organism>
<dbReference type="InterPro" id="IPR036237">
    <property type="entry name" value="Xyl_isomerase-like_sf"/>
</dbReference>
<dbReference type="PANTHER" id="PTHR12110">
    <property type="entry name" value="HYDROXYPYRUVATE ISOMERASE"/>
    <property type="match status" value="1"/>
</dbReference>
<evidence type="ECO:0000313" key="3">
    <source>
        <dbReference type="Proteomes" id="UP000316598"/>
    </source>
</evidence>
<dbReference type="PANTHER" id="PTHR12110:SF21">
    <property type="entry name" value="XYLOSE ISOMERASE-LIKE TIM BARREL DOMAIN-CONTAINING PROTEIN"/>
    <property type="match status" value="1"/>
</dbReference>
<name>A0A5C5WS36_9BACT</name>
<dbReference type="Pfam" id="PF01261">
    <property type="entry name" value="AP_endonuc_2"/>
    <property type="match status" value="1"/>
</dbReference>
<dbReference type="SUPFAM" id="SSF51658">
    <property type="entry name" value="Xylose isomerase-like"/>
    <property type="match status" value="1"/>
</dbReference>
<comment type="caution">
    <text evidence="2">The sequence shown here is derived from an EMBL/GenBank/DDBJ whole genome shotgun (WGS) entry which is preliminary data.</text>
</comment>
<dbReference type="EMBL" id="SJPI01000001">
    <property type="protein sequence ID" value="TWT52592.1"/>
    <property type="molecule type" value="Genomic_DNA"/>
</dbReference>
<dbReference type="AlphaFoldDB" id="A0A5C5WS36"/>
<accession>A0A5C5WS36</accession>
<evidence type="ECO:0000313" key="2">
    <source>
        <dbReference type="EMBL" id="TWT52592.1"/>
    </source>
</evidence>
<reference evidence="2 3" key="1">
    <citation type="submission" date="2019-02" db="EMBL/GenBank/DDBJ databases">
        <title>Deep-cultivation of Planctomycetes and their phenomic and genomic characterization uncovers novel biology.</title>
        <authorList>
            <person name="Wiegand S."/>
            <person name="Jogler M."/>
            <person name="Boedeker C."/>
            <person name="Pinto D."/>
            <person name="Vollmers J."/>
            <person name="Rivas-Marin E."/>
            <person name="Kohn T."/>
            <person name="Peeters S.H."/>
            <person name="Heuer A."/>
            <person name="Rast P."/>
            <person name="Oberbeckmann S."/>
            <person name="Bunk B."/>
            <person name="Jeske O."/>
            <person name="Meyerdierks A."/>
            <person name="Storesund J.E."/>
            <person name="Kallscheuer N."/>
            <person name="Luecker S."/>
            <person name="Lage O.M."/>
            <person name="Pohl T."/>
            <person name="Merkel B.J."/>
            <person name="Hornburger P."/>
            <person name="Mueller R.-W."/>
            <person name="Bruemmer F."/>
            <person name="Labrenz M."/>
            <person name="Spormann A.M."/>
            <person name="Op Den Camp H."/>
            <person name="Overmann J."/>
            <person name="Amann R."/>
            <person name="Jetten M.S.M."/>
            <person name="Mascher T."/>
            <person name="Medema M.H."/>
            <person name="Devos D.P."/>
            <person name="Kaster A.-K."/>
            <person name="Ovreas L."/>
            <person name="Rohde M."/>
            <person name="Galperin M.Y."/>
            <person name="Jogler C."/>
        </authorList>
    </citation>
    <scope>NUCLEOTIDE SEQUENCE [LARGE SCALE GENOMIC DNA]</scope>
    <source>
        <strain evidence="2 3">Pla22</strain>
    </source>
</reference>
<dbReference type="Gene3D" id="3.20.20.150">
    <property type="entry name" value="Divalent-metal-dependent TIM barrel enzymes"/>
    <property type="match status" value="1"/>
</dbReference>
<evidence type="ECO:0000259" key="1">
    <source>
        <dbReference type="Pfam" id="PF01261"/>
    </source>
</evidence>
<protein>
    <recommendedName>
        <fullName evidence="1">Xylose isomerase-like TIM barrel domain-containing protein</fullName>
    </recommendedName>
</protein>
<dbReference type="Proteomes" id="UP000316598">
    <property type="component" value="Unassembled WGS sequence"/>
</dbReference>
<feature type="domain" description="Xylose isomerase-like TIM barrel" evidence="1">
    <location>
        <begin position="20"/>
        <end position="264"/>
    </location>
</feature>
<dbReference type="InterPro" id="IPR050312">
    <property type="entry name" value="IolE/XylAMocC-like"/>
</dbReference>
<sequence>MLAGYHTAGLLLHDPVIAIEELAHLGYRCVAIRPHAAALHPKHPLFSIQSLRIQDVLERTSMKLVLDIDGAFVEHPFRSRASTLTDTEDAAAERAREWIQQWAVVAREWSAMPCLTFSSGPARPYALEEENLEHLSTQLHSLCELVAPDVHLAIRPRHLDLIDSVAKFERLLQWLDPSVFARLGLAADVGEMIAAGEIPIVDRLERNLDRLACVYLCDRRAEPVSQDSGRSRDIRIGHGEVAVDRIVQSLAKVGFTGPGIVRVEGFPELGLLPAQEAMGVFE</sequence>
<keyword evidence="3" id="KW-1185">Reference proteome</keyword>
<proteinExistence type="predicted"/>
<gene>
    <name evidence="2" type="ORF">Pla22_02160</name>
</gene>